<dbReference type="EMBL" id="WOAA01000007">
    <property type="protein sequence ID" value="MUG66438.1"/>
    <property type="molecule type" value="Genomic_DNA"/>
</dbReference>
<sequence length="83" mass="9204">MSILLDLRQAVIHKVHDQDKDQLRSMIEGSVDGPEAALPGLGVMFEMMWKDMDASQQDQLVDTIHHHLQNTTPGQLVNGAGNE</sequence>
<dbReference type="EMBL" id="NPBY01000027">
    <property type="protein sequence ID" value="PAD77906.1"/>
    <property type="molecule type" value="Genomic_DNA"/>
</dbReference>
<protein>
    <recommendedName>
        <fullName evidence="2">Small, acid-soluble spore protein I</fullName>
        <shortName evidence="2">SASP I</shortName>
    </recommendedName>
</protein>
<dbReference type="InterPro" id="IPR017525">
    <property type="entry name" value="SspI"/>
</dbReference>
<comment type="induction">
    <text evidence="2">Expressed only in the forespore compartment of sporulating cells.</text>
</comment>
<evidence type="ECO:0000256" key="2">
    <source>
        <dbReference type="HAMAP-Rule" id="MF_00669"/>
    </source>
</evidence>
<dbReference type="AlphaFoldDB" id="A0A268EXR4"/>
<keyword evidence="6" id="KW-1185">Reference proteome</keyword>
<dbReference type="RefSeq" id="WP_095264620.1">
    <property type="nucleotide sequence ID" value="NZ_NPBY01000027.1"/>
</dbReference>
<dbReference type="Pfam" id="PF14098">
    <property type="entry name" value="SSPI"/>
    <property type="match status" value="1"/>
</dbReference>
<comment type="subcellular location">
    <subcellularLocation>
        <location evidence="2">Spore core</location>
    </subcellularLocation>
</comment>
<dbReference type="OrthoDB" id="2453696at2"/>
<evidence type="ECO:0000313" key="5">
    <source>
        <dbReference type="Proteomes" id="UP000215596"/>
    </source>
</evidence>
<evidence type="ECO:0000313" key="4">
    <source>
        <dbReference type="EMBL" id="PAD77906.1"/>
    </source>
</evidence>
<dbReference type="GO" id="GO:0030436">
    <property type="term" value="P:asexual sporulation"/>
    <property type="evidence" value="ECO:0007669"/>
    <property type="project" value="UniProtKB-UniRule"/>
</dbReference>
<proteinExistence type="evidence at transcript level"/>
<dbReference type="Proteomes" id="UP000215596">
    <property type="component" value="Unassembled WGS sequence"/>
</dbReference>
<evidence type="ECO:0000256" key="1">
    <source>
        <dbReference type="ARBA" id="ARBA00022969"/>
    </source>
</evidence>
<evidence type="ECO:0000313" key="6">
    <source>
        <dbReference type="Proteomes" id="UP000435177"/>
    </source>
</evidence>
<keyword evidence="1 2" id="KW-0749">Sporulation</keyword>
<dbReference type="HAMAP" id="MF_00669">
    <property type="entry name" value="SspI"/>
    <property type="match status" value="1"/>
</dbReference>
<reference evidence="4 5" key="1">
    <citation type="submission" date="2017-07" db="EMBL/GenBank/DDBJ databases">
        <title>Isolation and whole genome analysis of endospore-forming bacteria from heroin.</title>
        <authorList>
            <person name="Kalinowski J."/>
            <person name="Ahrens B."/>
            <person name="Al-Dilaimi A."/>
            <person name="Winkler A."/>
            <person name="Wibberg D."/>
            <person name="Schleenbecker U."/>
            <person name="Ruckert C."/>
            <person name="Wolfel R."/>
            <person name="Grass G."/>
        </authorList>
    </citation>
    <scope>NUCLEOTIDE SEQUENCE [LARGE SCALE GENOMIC DNA]</scope>
    <source>
        <strain evidence="4 5">7537-G1</strain>
    </source>
</reference>
<comment type="caution">
    <text evidence="4">The sequence shown here is derived from an EMBL/GenBank/DDBJ whole genome shotgun (WGS) entry which is preliminary data.</text>
</comment>
<accession>A0A268EXR4</accession>
<dbReference type="Proteomes" id="UP000435177">
    <property type="component" value="Unassembled WGS sequence"/>
</dbReference>
<dbReference type="NCBIfam" id="TIGR03092">
    <property type="entry name" value="SASP_sspI"/>
    <property type="match status" value="1"/>
</dbReference>
<gene>
    <name evidence="2 4" type="primary">sspI</name>
    <name evidence="4" type="ORF">CHH67_07885</name>
    <name evidence="3" type="ORF">GNP94_10555</name>
</gene>
<dbReference type="GO" id="GO:0030435">
    <property type="term" value="P:sporulation resulting in formation of a cellular spore"/>
    <property type="evidence" value="ECO:0007669"/>
    <property type="project" value="UniProtKB-KW"/>
</dbReference>
<name>A0A268EXR4_9BACL</name>
<evidence type="ECO:0000313" key="3">
    <source>
        <dbReference type="EMBL" id="MUG66438.1"/>
    </source>
</evidence>
<reference evidence="3 6" key="2">
    <citation type="submission" date="2019-11" db="EMBL/GenBank/DDBJ databases">
        <title>Draft genome sequences of five Paenibacillus species of dairy origin.</title>
        <authorList>
            <person name="Olajide A.M."/>
            <person name="Chen S."/>
            <person name="Lapointe G."/>
        </authorList>
    </citation>
    <scope>NUCLEOTIDE SEQUENCE [LARGE SCALE GENOMIC DNA]</scope>
    <source>
        <strain evidence="3 6">3CS1</strain>
    </source>
</reference>
<comment type="similarity">
    <text evidence="2">Belongs to the SspI family.</text>
</comment>
<organism evidence="4 5">
    <name type="scientific">Paenibacillus campinasensis</name>
    <dbReference type="NCBI Taxonomy" id="66347"/>
    <lineage>
        <taxon>Bacteria</taxon>
        <taxon>Bacillati</taxon>
        <taxon>Bacillota</taxon>
        <taxon>Bacilli</taxon>
        <taxon>Bacillales</taxon>
        <taxon>Paenibacillaceae</taxon>
        <taxon>Paenibacillus</taxon>
    </lineage>
</organism>